<evidence type="ECO:0000256" key="1">
    <source>
        <dbReference type="SAM" id="Coils"/>
    </source>
</evidence>
<keyword evidence="2" id="KW-0472">Membrane</keyword>
<dbReference type="AlphaFoldDB" id="A0A317ZI96"/>
<feature type="transmembrane region" description="Helical" evidence="2">
    <location>
        <begin position="474"/>
        <end position="493"/>
    </location>
</feature>
<proteinExistence type="predicted"/>
<keyword evidence="2" id="KW-1133">Transmembrane helix</keyword>
<keyword evidence="2" id="KW-0812">Transmembrane</keyword>
<dbReference type="Proteomes" id="UP000247099">
    <property type="component" value="Unassembled WGS sequence"/>
</dbReference>
<comment type="caution">
    <text evidence="3">The sequence shown here is derived from an EMBL/GenBank/DDBJ whole genome shotgun (WGS) entry which is preliminary data.</text>
</comment>
<feature type="coiled-coil region" evidence="1">
    <location>
        <begin position="6"/>
        <end position="33"/>
    </location>
</feature>
<protein>
    <submittedName>
        <fullName evidence="3">Uncharacterized protein</fullName>
    </submittedName>
</protein>
<dbReference type="InParanoid" id="A0A317ZI96"/>
<feature type="transmembrane region" description="Helical" evidence="2">
    <location>
        <begin position="505"/>
        <end position="525"/>
    </location>
</feature>
<keyword evidence="1" id="KW-0175">Coiled coil</keyword>
<name>A0A317ZI96_9BACT</name>
<evidence type="ECO:0000256" key="2">
    <source>
        <dbReference type="SAM" id="Phobius"/>
    </source>
</evidence>
<organism evidence="3 4">
    <name type="scientific">Coraliomargarita sinensis</name>
    <dbReference type="NCBI Taxonomy" id="2174842"/>
    <lineage>
        <taxon>Bacteria</taxon>
        <taxon>Pseudomonadati</taxon>
        <taxon>Verrucomicrobiota</taxon>
        <taxon>Opitutia</taxon>
        <taxon>Puniceicoccales</taxon>
        <taxon>Coraliomargaritaceae</taxon>
        <taxon>Coraliomargarita</taxon>
    </lineage>
</organism>
<gene>
    <name evidence="3" type="ORF">DDZ13_10970</name>
</gene>
<dbReference type="EMBL" id="QHJQ01000008">
    <property type="protein sequence ID" value="PXA03499.1"/>
    <property type="molecule type" value="Genomic_DNA"/>
</dbReference>
<accession>A0A317ZI96</accession>
<evidence type="ECO:0000313" key="3">
    <source>
        <dbReference type="EMBL" id="PXA03499.1"/>
    </source>
</evidence>
<evidence type="ECO:0000313" key="4">
    <source>
        <dbReference type="Proteomes" id="UP000247099"/>
    </source>
</evidence>
<reference evidence="3 4" key="1">
    <citation type="submission" date="2018-05" db="EMBL/GenBank/DDBJ databases">
        <title>Coraliomargarita sinensis sp. nov., isolated from a marine solar saltern.</title>
        <authorList>
            <person name="Zhou L.Y."/>
        </authorList>
    </citation>
    <scope>NUCLEOTIDE SEQUENCE [LARGE SCALE GENOMIC DNA]</scope>
    <source>
        <strain evidence="3 4">WN38</strain>
    </source>
</reference>
<feature type="coiled-coil region" evidence="1">
    <location>
        <begin position="564"/>
        <end position="599"/>
    </location>
</feature>
<sequence>MLIVHATEFNRKINELAKRGERLAEELEAGQADSPFTNEFKSLQQSVKSTPIRALVIGIDTETTYAALSSLIEQEYNVCKVFVPSRLGYSEVVLQERGFQMDTGEQRLEFDDVDSFVTALQDAHVLHDEDNPKWMDPLRLQLKAPAHLSGLSLLVPDSIDSIVKKPALLSTLADQADWLFLAGYTGSSFTDEQISALQIMLNSMIGFQGLLVSPKESTNSKQVQSAWWKNWRVNLSLGVVNIESSILSGRLAMLTNPESELRQFILESRRAHRLESGFDLLLNELQQQLKRLNSKARLVKGELDSGSGERGTLRRSAEDLRSRISDEYDSIRQSLEQEAKRQLSPQGEIYLALRNEVDRFEADDIEQTMAGSKIKLRINDETRADYTQLITRLGKQRIQADIQLLGEGIGLSVQSVEKDLEEMTGFRTKLSLDPIDERQIWDSTEAIARPEIKYRGDMDKPTLMKRFQSARQGIMGLMMMGMVFTGISAISGGSSGGGGTSFRSYLYAAMLPLLVLGFFYTYISFRKKEAETLDREVERFHEGLFSELRRIMSDVLRQEQNLLGQHYQKQSKKAQKQIAEALERADNLQNQQLNEIKRKSADQQRQIDQRSLVLKDSIRQSEKLSNEKRSLDRLKAEWLGDWIERFNRGEFKPPKA</sequence>
<keyword evidence="4" id="KW-1185">Reference proteome</keyword>